<keyword evidence="6 7" id="KW-0408">Iron</keyword>
<dbReference type="InterPro" id="IPR036909">
    <property type="entry name" value="Cyt_c-like_dom_sf"/>
</dbReference>
<dbReference type="InterPro" id="IPR009056">
    <property type="entry name" value="Cyt_c-like_dom"/>
</dbReference>
<keyword evidence="4" id="KW-0732">Signal</keyword>
<evidence type="ECO:0000256" key="7">
    <source>
        <dbReference type="PROSITE-ProRule" id="PRU00433"/>
    </source>
</evidence>
<dbReference type="AlphaFoldDB" id="A0A0P7BXK3"/>
<protein>
    <submittedName>
        <fullName evidence="9">Cytochrome C peroxidase</fullName>
    </submittedName>
</protein>
<comment type="subcellular location">
    <subcellularLocation>
        <location evidence="1">Cell envelope</location>
    </subcellularLocation>
</comment>
<dbReference type="GO" id="GO:0020037">
    <property type="term" value="F:heme binding"/>
    <property type="evidence" value="ECO:0007669"/>
    <property type="project" value="InterPro"/>
</dbReference>
<evidence type="ECO:0000256" key="2">
    <source>
        <dbReference type="ARBA" id="ARBA00022617"/>
    </source>
</evidence>
<reference evidence="9 10" key="1">
    <citation type="submission" date="2015-07" db="EMBL/GenBank/DDBJ databases">
        <title>The draft genome sequence of Leadbetterella sp. JN14-9.</title>
        <authorList>
            <person name="Liu Y."/>
            <person name="Du J."/>
            <person name="Shao Z."/>
        </authorList>
    </citation>
    <scope>NUCLEOTIDE SEQUENCE [LARGE SCALE GENOMIC DNA]</scope>
    <source>
        <strain evidence="9 10">JN14-9</strain>
    </source>
</reference>
<dbReference type="PANTHER" id="PTHR30600">
    <property type="entry name" value="CYTOCHROME C PEROXIDASE-RELATED"/>
    <property type="match status" value="1"/>
</dbReference>
<dbReference type="GO" id="GO:0004130">
    <property type="term" value="F:cytochrome-c peroxidase activity"/>
    <property type="evidence" value="ECO:0007669"/>
    <property type="project" value="TreeGrafter"/>
</dbReference>
<dbReference type="PROSITE" id="PS51257">
    <property type="entry name" value="PROKAR_LIPOPROTEIN"/>
    <property type="match status" value="1"/>
</dbReference>
<organism evidence="9 10">
    <name type="scientific">Jiulongibacter sediminis</name>
    <dbReference type="NCBI Taxonomy" id="1605367"/>
    <lineage>
        <taxon>Bacteria</taxon>
        <taxon>Pseudomonadati</taxon>
        <taxon>Bacteroidota</taxon>
        <taxon>Cytophagia</taxon>
        <taxon>Cytophagales</taxon>
        <taxon>Leadbetterellaceae</taxon>
        <taxon>Jiulongibacter</taxon>
    </lineage>
</organism>
<dbReference type="SUPFAM" id="SSF46626">
    <property type="entry name" value="Cytochrome c"/>
    <property type="match status" value="2"/>
</dbReference>
<evidence type="ECO:0000256" key="5">
    <source>
        <dbReference type="ARBA" id="ARBA00023002"/>
    </source>
</evidence>
<dbReference type="InterPro" id="IPR051395">
    <property type="entry name" value="Cytochrome_c_Peroxidase/MauG"/>
</dbReference>
<keyword evidence="5" id="KW-0560">Oxidoreductase</keyword>
<evidence type="ECO:0000313" key="10">
    <source>
        <dbReference type="Proteomes" id="UP000050454"/>
    </source>
</evidence>
<proteinExistence type="predicted"/>
<dbReference type="RefSeq" id="WP_055143380.1">
    <property type="nucleotide sequence ID" value="NZ_JXSZ01000005.1"/>
</dbReference>
<keyword evidence="3 7" id="KW-0479">Metal-binding</keyword>
<evidence type="ECO:0000259" key="8">
    <source>
        <dbReference type="PROSITE" id="PS51007"/>
    </source>
</evidence>
<dbReference type="InterPro" id="IPR004852">
    <property type="entry name" value="Di-haem_cyt_c_peroxidsae"/>
</dbReference>
<keyword evidence="2 7" id="KW-0349">Heme</keyword>
<evidence type="ECO:0000313" key="9">
    <source>
        <dbReference type="EMBL" id="KPM49286.1"/>
    </source>
</evidence>
<dbReference type="PANTHER" id="PTHR30600:SF10">
    <property type="entry name" value="BLL6722 PROTEIN"/>
    <property type="match status" value="1"/>
</dbReference>
<keyword evidence="10" id="KW-1185">Reference proteome</keyword>
<sequence length="457" mass="50130">MKVKNLTNLLAVSSIAFISGCSTPDPIVEANNLDLELEQQLTQSSGGIGKEYYRLPESNDFSNIPQDPKNPLSTEKVELGKLLYHETGLAQNPKNQAGMNTYSCASCHHAKAGFQACMPQGMGEGGSGFGINGESRHVSEQYDMKDVDVQPIRTPSAMNIAYQTNVLWNGQFGGTHLNIGTEASWKDNGHPTGTNRLGFEGIETQAIAGRDVHRLVIDKIFMTNYSTYKDLYQKAFDPASLNDPVKLKNNGALAIAAYERTLLSNQAPFQMWLKGNYGAMTDNEKEGAKLFFGKGQCSTCHNGPSLANMEFHALGMTDLTTGSYGNNEVINVTDANPEHKGRGGFTGRDEDMYKFKVPQLYNLKDSPFYGHGASFTSVKEVIQYKNAAVAQNSNVPVDKLSSQFKPLGLSEVEIDQLTEFIDHALRDPNLDRYVPEQLPTGLAFPNNDNQSIIDLGF</sequence>
<dbReference type="Gene3D" id="1.10.760.10">
    <property type="entry name" value="Cytochrome c-like domain"/>
    <property type="match status" value="2"/>
</dbReference>
<comment type="caution">
    <text evidence="9">The sequence shown here is derived from an EMBL/GenBank/DDBJ whole genome shotgun (WGS) entry which is preliminary data.</text>
</comment>
<keyword evidence="9" id="KW-0575">Peroxidase</keyword>
<dbReference type="Proteomes" id="UP000050454">
    <property type="component" value="Unassembled WGS sequence"/>
</dbReference>
<dbReference type="GO" id="GO:0009055">
    <property type="term" value="F:electron transfer activity"/>
    <property type="evidence" value="ECO:0007669"/>
    <property type="project" value="InterPro"/>
</dbReference>
<accession>A0A0P7BXK3</accession>
<dbReference type="GO" id="GO:0030313">
    <property type="term" value="C:cell envelope"/>
    <property type="evidence" value="ECO:0007669"/>
    <property type="project" value="UniProtKB-SubCell"/>
</dbReference>
<evidence type="ECO:0000256" key="1">
    <source>
        <dbReference type="ARBA" id="ARBA00004196"/>
    </source>
</evidence>
<dbReference type="STRING" id="1605367.AFM12_01270"/>
<gene>
    <name evidence="9" type="ORF">AFM12_01270</name>
</gene>
<evidence type="ECO:0000256" key="4">
    <source>
        <dbReference type="ARBA" id="ARBA00022729"/>
    </source>
</evidence>
<dbReference type="PATRIC" id="fig|1605367.3.peg.1589"/>
<dbReference type="EMBL" id="LGTQ01000005">
    <property type="protein sequence ID" value="KPM49286.1"/>
    <property type="molecule type" value="Genomic_DNA"/>
</dbReference>
<dbReference type="Pfam" id="PF03150">
    <property type="entry name" value="CCP_MauG"/>
    <property type="match status" value="1"/>
</dbReference>
<evidence type="ECO:0000256" key="6">
    <source>
        <dbReference type="ARBA" id="ARBA00023004"/>
    </source>
</evidence>
<feature type="domain" description="Cytochrome c" evidence="8">
    <location>
        <begin position="282"/>
        <end position="425"/>
    </location>
</feature>
<dbReference type="GO" id="GO:0046872">
    <property type="term" value="F:metal ion binding"/>
    <property type="evidence" value="ECO:0007669"/>
    <property type="project" value="UniProtKB-KW"/>
</dbReference>
<dbReference type="PROSITE" id="PS51007">
    <property type="entry name" value="CYTC"/>
    <property type="match status" value="1"/>
</dbReference>
<name>A0A0P7BXK3_9BACT</name>
<dbReference type="OrthoDB" id="9805202at2"/>
<evidence type="ECO:0000256" key="3">
    <source>
        <dbReference type="ARBA" id="ARBA00022723"/>
    </source>
</evidence>